<feature type="coiled-coil region" evidence="3">
    <location>
        <begin position="156"/>
        <end position="218"/>
    </location>
</feature>
<feature type="coiled-coil region" evidence="3">
    <location>
        <begin position="423"/>
        <end position="513"/>
    </location>
</feature>
<feature type="region of interest" description="Disordered" evidence="4">
    <location>
        <begin position="1"/>
        <end position="20"/>
    </location>
</feature>
<evidence type="ECO:0000313" key="5">
    <source>
        <dbReference type="Ensembl" id="ENSAOCP00000005954.2"/>
    </source>
</evidence>
<feature type="coiled-coil region" evidence="3">
    <location>
        <begin position="360"/>
        <end position="394"/>
    </location>
</feature>
<comment type="similarity">
    <text evidence="1">Belongs to the LRRFIP family.</text>
</comment>
<evidence type="ECO:0008006" key="7">
    <source>
        <dbReference type="Google" id="ProtNLM"/>
    </source>
</evidence>
<feature type="coiled-coil region" evidence="3">
    <location>
        <begin position="243"/>
        <end position="291"/>
    </location>
</feature>
<organism evidence="5 6">
    <name type="scientific">Amphiprion ocellaris</name>
    <name type="common">Clown anemonefish</name>
    <dbReference type="NCBI Taxonomy" id="80972"/>
    <lineage>
        <taxon>Eukaryota</taxon>
        <taxon>Metazoa</taxon>
        <taxon>Chordata</taxon>
        <taxon>Craniata</taxon>
        <taxon>Vertebrata</taxon>
        <taxon>Euteleostomi</taxon>
        <taxon>Actinopterygii</taxon>
        <taxon>Neopterygii</taxon>
        <taxon>Teleostei</taxon>
        <taxon>Neoteleostei</taxon>
        <taxon>Acanthomorphata</taxon>
        <taxon>Ovalentaria</taxon>
        <taxon>Pomacentridae</taxon>
        <taxon>Amphiprion</taxon>
    </lineage>
</organism>
<keyword evidence="2 3" id="KW-0175">Coiled coil</keyword>
<accession>A0A3Q1AZ39</accession>
<dbReference type="PANTHER" id="PTHR19212">
    <property type="entry name" value="LEUCINE RICH REPEAT IN FLII INTERACTING PROTEIN"/>
    <property type="match status" value="1"/>
</dbReference>
<evidence type="ECO:0000256" key="3">
    <source>
        <dbReference type="SAM" id="Coils"/>
    </source>
</evidence>
<dbReference type="CTD" id="100321881"/>
<protein>
    <recommendedName>
        <fullName evidence="7">Leucine rich repeat (in FLII) interacting protein 1b</fullName>
    </recommendedName>
</protein>
<dbReference type="GO" id="GO:0000981">
    <property type="term" value="F:DNA-binding transcription factor activity, RNA polymerase II-specific"/>
    <property type="evidence" value="ECO:0007669"/>
    <property type="project" value="TreeGrafter"/>
</dbReference>
<name>A0A3Q1AZ39_AMPOC</name>
<evidence type="ECO:0000256" key="2">
    <source>
        <dbReference type="ARBA" id="ARBA00023054"/>
    </source>
</evidence>
<evidence type="ECO:0000313" key="6">
    <source>
        <dbReference type="Proteomes" id="UP001501940"/>
    </source>
</evidence>
<dbReference type="RefSeq" id="XP_054864292.1">
    <property type="nucleotide sequence ID" value="XM_055008317.1"/>
</dbReference>
<dbReference type="AlphaFoldDB" id="A0A3Q1AZ39"/>
<dbReference type="GO" id="GO:0000978">
    <property type="term" value="F:RNA polymerase II cis-regulatory region sequence-specific DNA binding"/>
    <property type="evidence" value="ECO:0007669"/>
    <property type="project" value="TreeGrafter"/>
</dbReference>
<dbReference type="Ensembl" id="ENSAOCT00000005438.2">
    <property type="protein sequence ID" value="ENSAOCP00000005954.2"/>
    <property type="gene ID" value="ENSAOCG00000009531.2"/>
</dbReference>
<evidence type="ECO:0000256" key="1">
    <source>
        <dbReference type="ARBA" id="ARBA00008275"/>
    </source>
</evidence>
<dbReference type="Proteomes" id="UP001501940">
    <property type="component" value="Chromosome 24"/>
</dbReference>
<dbReference type="PANTHER" id="PTHR19212:SF5">
    <property type="entry name" value="LEUCINE-RICH REPEAT FLIGHTLESS-INTERACTING PROTEIN 1"/>
    <property type="match status" value="1"/>
</dbReference>
<reference evidence="5" key="3">
    <citation type="submission" date="2025-09" db="UniProtKB">
        <authorList>
            <consortium name="Ensembl"/>
        </authorList>
    </citation>
    <scope>IDENTIFICATION</scope>
</reference>
<evidence type="ECO:0000256" key="4">
    <source>
        <dbReference type="SAM" id="MobiDB-lite"/>
    </source>
</evidence>
<sequence length="514" mass="59335">MGTQGPGRKRIPNRDKLTAEDDALNQIAREAEARLAAKRAARAEAREIRMKELERQQKELFHSHKKYYGLDNKWGHIEQWMEDSERYSRHSRRHASVSDDEERMSVGSRGSLRVEERTDRDFLEKGSRTASTLSAATLASLGGASSRRGSCDTSFSVETEASIRDMKDSLAETEEKYRKAMVSNAQLHNDKSTLMYQVEALREELSDMEELLWEARRRHDDRTKEFEHERQNHSVLQFQFKEMKETLRQSEELLTEVSDLRLKSSSYCQEVLDLQEALQWKEKKISALERQTEISDIVRIERDRLRDDVVRLRDLLKKHGVVVSPDVTTNGDAGRGGSEDDISVDAATRLAQEAPHSGRESMLELRLKKLFEERESLQDQVRLLKSQLDQKNGTDGVQNPEGGLENGMDAHLLDLQRDANRQISDLKFKLVKSEQEVTTLEQNVIRLEGQVSRYKSASENAEKIEDELKVEKRKLQRELRSALDRIDELELNNSHLNKRLEKMKANRNALLAQQ</sequence>
<feature type="compositionally biased region" description="Basic and acidic residues" evidence="4">
    <location>
        <begin position="112"/>
        <end position="127"/>
    </location>
</feature>
<dbReference type="GeneID" id="111584465"/>
<dbReference type="InterPro" id="IPR019139">
    <property type="entry name" value="LRRFIP1/2"/>
</dbReference>
<dbReference type="Gene3D" id="1.20.5.4090">
    <property type="match status" value="1"/>
</dbReference>
<feature type="region of interest" description="Disordered" evidence="4">
    <location>
        <begin position="91"/>
        <end position="128"/>
    </location>
</feature>
<reference evidence="5" key="2">
    <citation type="submission" date="2025-08" db="UniProtKB">
        <authorList>
            <consortium name="Ensembl"/>
        </authorList>
    </citation>
    <scope>IDENTIFICATION</scope>
</reference>
<proteinExistence type="inferred from homology"/>
<reference evidence="5 6" key="1">
    <citation type="submission" date="2022-01" db="EMBL/GenBank/DDBJ databases">
        <title>A chromosome-scale genome assembly of the false clownfish, Amphiprion ocellaris.</title>
        <authorList>
            <person name="Ryu T."/>
        </authorList>
    </citation>
    <scope>NUCLEOTIDE SEQUENCE [LARGE SCALE GENOMIC DNA]</scope>
</reference>
<dbReference type="RefSeq" id="XP_023149383.1">
    <property type="nucleotide sequence ID" value="XM_023293615.3"/>
</dbReference>
<dbReference type="GeneTree" id="ENSGT00530000063564"/>
<dbReference type="Pfam" id="PF09738">
    <property type="entry name" value="LRRFIP"/>
    <property type="match status" value="2"/>
</dbReference>
<keyword evidence="6" id="KW-1185">Reference proteome</keyword>